<protein>
    <submittedName>
        <fullName evidence="2">Uncharacterized protein</fullName>
    </submittedName>
</protein>
<comment type="caution">
    <text evidence="2">The sequence shown here is derived from an EMBL/GenBank/DDBJ whole genome shotgun (WGS) entry which is preliminary data.</text>
</comment>
<reference evidence="2" key="1">
    <citation type="submission" date="2019-06" db="EMBL/GenBank/DDBJ databases">
        <authorList>
            <person name="Zheng W."/>
        </authorList>
    </citation>
    <scope>NUCLEOTIDE SEQUENCE</scope>
    <source>
        <strain evidence="2">QDHG01</strain>
    </source>
</reference>
<sequence length="126" mass="14741">MRFICPGSTWTMGSVMMTGEIVFLNIYHALFLLSLDGRRSSRVELDLWNLSAAGFSAVGSTLEVWWMRFYNIRKVVNNINQRYWQLWIITIQDCDNREGFGKHQEYRLAKILYSVKSCISIILHLS</sequence>
<keyword evidence="1" id="KW-0472">Membrane</keyword>
<organism evidence="2 3">
    <name type="scientific">Halteria grandinella</name>
    <dbReference type="NCBI Taxonomy" id="5974"/>
    <lineage>
        <taxon>Eukaryota</taxon>
        <taxon>Sar</taxon>
        <taxon>Alveolata</taxon>
        <taxon>Ciliophora</taxon>
        <taxon>Intramacronucleata</taxon>
        <taxon>Spirotrichea</taxon>
        <taxon>Stichotrichia</taxon>
        <taxon>Sporadotrichida</taxon>
        <taxon>Halteriidae</taxon>
        <taxon>Halteria</taxon>
    </lineage>
</organism>
<keyword evidence="1" id="KW-0812">Transmembrane</keyword>
<dbReference type="EMBL" id="RRYP01022278">
    <property type="protein sequence ID" value="TNV72458.1"/>
    <property type="molecule type" value="Genomic_DNA"/>
</dbReference>
<evidence type="ECO:0000256" key="1">
    <source>
        <dbReference type="SAM" id="Phobius"/>
    </source>
</evidence>
<proteinExistence type="predicted"/>
<dbReference type="Proteomes" id="UP000785679">
    <property type="component" value="Unassembled WGS sequence"/>
</dbReference>
<feature type="transmembrane region" description="Helical" evidence="1">
    <location>
        <begin position="47"/>
        <end position="66"/>
    </location>
</feature>
<keyword evidence="3" id="KW-1185">Reference proteome</keyword>
<accession>A0A8J8NCH6</accession>
<evidence type="ECO:0000313" key="3">
    <source>
        <dbReference type="Proteomes" id="UP000785679"/>
    </source>
</evidence>
<dbReference type="AlphaFoldDB" id="A0A8J8NCH6"/>
<name>A0A8J8NCH6_HALGN</name>
<evidence type="ECO:0000313" key="2">
    <source>
        <dbReference type="EMBL" id="TNV72458.1"/>
    </source>
</evidence>
<gene>
    <name evidence="2" type="ORF">FGO68_gene15716</name>
</gene>
<feature type="transmembrane region" description="Helical" evidence="1">
    <location>
        <begin position="12"/>
        <end position="35"/>
    </location>
</feature>
<keyword evidence="1" id="KW-1133">Transmembrane helix</keyword>